<dbReference type="GO" id="GO:1990904">
    <property type="term" value="C:ribonucleoprotein complex"/>
    <property type="evidence" value="ECO:0000318"/>
    <property type="project" value="GO_Central"/>
</dbReference>
<dbReference type="PROSITE" id="PS50102">
    <property type="entry name" value="RRM"/>
    <property type="match status" value="1"/>
</dbReference>
<dbReference type="KEGG" id="dpx:DAPPUDRAFT_249496"/>
<dbReference type="GO" id="GO:0003729">
    <property type="term" value="F:mRNA binding"/>
    <property type="evidence" value="ECO:0000318"/>
    <property type="project" value="GO_Central"/>
</dbReference>
<dbReference type="InParanoid" id="E9GWS0"/>
<dbReference type="GO" id="GO:0005634">
    <property type="term" value="C:nucleus"/>
    <property type="evidence" value="ECO:0000318"/>
    <property type="project" value="GO_Central"/>
</dbReference>
<dbReference type="Proteomes" id="UP000000305">
    <property type="component" value="Unassembled WGS sequence"/>
</dbReference>
<evidence type="ECO:0000313" key="5">
    <source>
        <dbReference type="Proteomes" id="UP000000305"/>
    </source>
</evidence>
<evidence type="ECO:0000313" key="4">
    <source>
        <dbReference type="EMBL" id="EFX76067.1"/>
    </source>
</evidence>
<dbReference type="InterPro" id="IPR012677">
    <property type="entry name" value="Nucleotide-bd_a/b_plait_sf"/>
</dbReference>
<dbReference type="STRING" id="6669.E9GWS0"/>
<dbReference type="OrthoDB" id="1049195at2759"/>
<evidence type="ECO:0000256" key="1">
    <source>
        <dbReference type="ARBA" id="ARBA00022884"/>
    </source>
</evidence>
<name>E9GWS0_DAPPU</name>
<sequence>MIASKEFVVSKMPFSKPAIILCCNIPQNVCKDELMEVFKTCGTILAIQLAMDTSRNLHLGYGWTVSKDDFTEVILQEIFEVHGPIWCVKMSKNYAYMRFENRDDAVHALDPLDGYDLYGATWEISLTKPKCVKWASDVKEEKNRKNGRIKNTVLHGYLKGI</sequence>
<accession>E9GWS0</accession>
<keyword evidence="5" id="KW-1185">Reference proteome</keyword>
<protein>
    <recommendedName>
        <fullName evidence="3">RRM domain-containing protein</fullName>
    </recommendedName>
</protein>
<dbReference type="AlphaFoldDB" id="E9GWS0"/>
<dbReference type="InterPro" id="IPR035979">
    <property type="entry name" value="RBD_domain_sf"/>
</dbReference>
<dbReference type="SMART" id="SM00360">
    <property type="entry name" value="RRM"/>
    <property type="match status" value="1"/>
</dbReference>
<evidence type="ECO:0000256" key="2">
    <source>
        <dbReference type="PROSITE-ProRule" id="PRU00176"/>
    </source>
</evidence>
<dbReference type="InterPro" id="IPR000504">
    <property type="entry name" value="RRM_dom"/>
</dbReference>
<evidence type="ECO:0000259" key="3">
    <source>
        <dbReference type="PROSITE" id="PS50102"/>
    </source>
</evidence>
<gene>
    <name evidence="4" type="ORF">DAPPUDRAFT_249496</name>
</gene>
<proteinExistence type="predicted"/>
<dbReference type="EMBL" id="GL732571">
    <property type="protein sequence ID" value="EFX76067.1"/>
    <property type="molecule type" value="Genomic_DNA"/>
</dbReference>
<dbReference type="PANTHER" id="PTHR21245">
    <property type="entry name" value="HETEROGENEOUS NUCLEAR RIBONUCLEOPROTEIN"/>
    <property type="match status" value="1"/>
</dbReference>
<dbReference type="HOGENOM" id="CLU_1645450_0_0_1"/>
<dbReference type="PhylomeDB" id="E9GWS0"/>
<dbReference type="Gene3D" id="3.30.70.330">
    <property type="match status" value="2"/>
</dbReference>
<dbReference type="Pfam" id="PF00076">
    <property type="entry name" value="RRM_1"/>
    <property type="match status" value="1"/>
</dbReference>
<organism evidence="4 5">
    <name type="scientific">Daphnia pulex</name>
    <name type="common">Water flea</name>
    <dbReference type="NCBI Taxonomy" id="6669"/>
    <lineage>
        <taxon>Eukaryota</taxon>
        <taxon>Metazoa</taxon>
        <taxon>Ecdysozoa</taxon>
        <taxon>Arthropoda</taxon>
        <taxon>Crustacea</taxon>
        <taxon>Branchiopoda</taxon>
        <taxon>Diplostraca</taxon>
        <taxon>Cladocera</taxon>
        <taxon>Anomopoda</taxon>
        <taxon>Daphniidae</taxon>
        <taxon>Daphnia</taxon>
    </lineage>
</organism>
<feature type="domain" description="RRM" evidence="3">
    <location>
        <begin position="18"/>
        <end position="129"/>
    </location>
</feature>
<reference evidence="4 5" key="1">
    <citation type="journal article" date="2011" name="Science">
        <title>The ecoresponsive genome of Daphnia pulex.</title>
        <authorList>
            <person name="Colbourne J.K."/>
            <person name="Pfrender M.E."/>
            <person name="Gilbert D."/>
            <person name="Thomas W.K."/>
            <person name="Tucker A."/>
            <person name="Oakley T.H."/>
            <person name="Tokishita S."/>
            <person name="Aerts A."/>
            <person name="Arnold G.J."/>
            <person name="Basu M.K."/>
            <person name="Bauer D.J."/>
            <person name="Caceres C.E."/>
            <person name="Carmel L."/>
            <person name="Casola C."/>
            <person name="Choi J.H."/>
            <person name="Detter J.C."/>
            <person name="Dong Q."/>
            <person name="Dusheyko S."/>
            <person name="Eads B.D."/>
            <person name="Frohlich T."/>
            <person name="Geiler-Samerotte K.A."/>
            <person name="Gerlach D."/>
            <person name="Hatcher P."/>
            <person name="Jogdeo S."/>
            <person name="Krijgsveld J."/>
            <person name="Kriventseva E.V."/>
            <person name="Kultz D."/>
            <person name="Laforsch C."/>
            <person name="Lindquist E."/>
            <person name="Lopez J."/>
            <person name="Manak J.R."/>
            <person name="Muller J."/>
            <person name="Pangilinan J."/>
            <person name="Patwardhan R.P."/>
            <person name="Pitluck S."/>
            <person name="Pritham E.J."/>
            <person name="Rechtsteiner A."/>
            <person name="Rho M."/>
            <person name="Rogozin I.B."/>
            <person name="Sakarya O."/>
            <person name="Salamov A."/>
            <person name="Schaack S."/>
            <person name="Shapiro H."/>
            <person name="Shiga Y."/>
            <person name="Skalitzky C."/>
            <person name="Smith Z."/>
            <person name="Souvorov A."/>
            <person name="Sung W."/>
            <person name="Tang Z."/>
            <person name="Tsuchiya D."/>
            <person name="Tu H."/>
            <person name="Vos H."/>
            <person name="Wang M."/>
            <person name="Wolf Y.I."/>
            <person name="Yamagata H."/>
            <person name="Yamada T."/>
            <person name="Ye Y."/>
            <person name="Shaw J.R."/>
            <person name="Andrews J."/>
            <person name="Crease T.J."/>
            <person name="Tang H."/>
            <person name="Lucas S.M."/>
            <person name="Robertson H.M."/>
            <person name="Bork P."/>
            <person name="Koonin E.V."/>
            <person name="Zdobnov E.M."/>
            <person name="Grigoriev I.V."/>
            <person name="Lynch M."/>
            <person name="Boore J.L."/>
        </authorList>
    </citation>
    <scope>NUCLEOTIDE SEQUENCE [LARGE SCALE GENOMIC DNA]</scope>
</reference>
<keyword evidence="1 2" id="KW-0694">RNA-binding</keyword>
<dbReference type="SUPFAM" id="SSF54928">
    <property type="entry name" value="RNA-binding domain, RBD"/>
    <property type="match status" value="2"/>
</dbReference>